<comment type="caution">
    <text evidence="2">The sequence shown here is derived from an EMBL/GenBank/DDBJ whole genome shotgun (WGS) entry which is preliminary data.</text>
</comment>
<keyword evidence="3" id="KW-1185">Reference proteome</keyword>
<dbReference type="SUPFAM" id="SSF53098">
    <property type="entry name" value="Ribonuclease H-like"/>
    <property type="match status" value="1"/>
</dbReference>
<organism evidence="2 3">
    <name type="scientific">Brevibacterium otitidis</name>
    <dbReference type="NCBI Taxonomy" id="53364"/>
    <lineage>
        <taxon>Bacteria</taxon>
        <taxon>Bacillati</taxon>
        <taxon>Actinomycetota</taxon>
        <taxon>Actinomycetes</taxon>
        <taxon>Micrococcales</taxon>
        <taxon>Brevibacteriaceae</taxon>
        <taxon>Brevibacterium</taxon>
    </lineage>
</organism>
<dbReference type="PANTHER" id="PTHR46889:SF4">
    <property type="entry name" value="TRANSPOSASE INSO FOR INSERTION SEQUENCE ELEMENT IS911B-RELATED"/>
    <property type="match status" value="1"/>
</dbReference>
<dbReference type="Proteomes" id="UP001589707">
    <property type="component" value="Unassembled WGS sequence"/>
</dbReference>
<evidence type="ECO:0000256" key="1">
    <source>
        <dbReference type="SAM" id="MobiDB-lite"/>
    </source>
</evidence>
<dbReference type="RefSeq" id="WP_376840231.1">
    <property type="nucleotide sequence ID" value="NZ_JBHMAU010000053.1"/>
</dbReference>
<reference evidence="2 3" key="1">
    <citation type="submission" date="2024-09" db="EMBL/GenBank/DDBJ databases">
        <authorList>
            <person name="Sun Q."/>
            <person name="Mori K."/>
        </authorList>
    </citation>
    <scope>NUCLEOTIDE SEQUENCE [LARGE SCALE GENOMIC DNA]</scope>
    <source>
        <strain evidence="2 3">JCM 11683</strain>
    </source>
</reference>
<dbReference type="InterPro" id="IPR050900">
    <property type="entry name" value="Transposase_IS3/IS150/IS904"/>
</dbReference>
<gene>
    <name evidence="2" type="ORF">ACFFN1_08380</name>
</gene>
<protein>
    <recommendedName>
        <fullName evidence="4">Integrase core domain-containing protein</fullName>
    </recommendedName>
</protein>
<evidence type="ECO:0008006" key="4">
    <source>
        <dbReference type="Google" id="ProtNLM"/>
    </source>
</evidence>
<name>A0ABV5X1V3_9MICO</name>
<evidence type="ECO:0000313" key="2">
    <source>
        <dbReference type="EMBL" id="MFB9776420.1"/>
    </source>
</evidence>
<feature type="compositionally biased region" description="Polar residues" evidence="1">
    <location>
        <begin position="17"/>
        <end position="28"/>
    </location>
</feature>
<dbReference type="EMBL" id="JBHMAU010000053">
    <property type="protein sequence ID" value="MFB9776420.1"/>
    <property type="molecule type" value="Genomic_DNA"/>
</dbReference>
<sequence length="106" mass="11184">MRTEGLRGIAREKTRKTTISDGAQTQQPADKVKRKPVTTAPDQLLVADLACGRTHAGWTSVAFVLDVFSRMIVCWQVSTSLHTDLALDATGMGCGPGSAPATTSPA</sequence>
<dbReference type="InterPro" id="IPR012337">
    <property type="entry name" value="RNaseH-like_sf"/>
</dbReference>
<feature type="region of interest" description="Disordered" evidence="1">
    <location>
        <begin position="1"/>
        <end position="36"/>
    </location>
</feature>
<accession>A0ABV5X1V3</accession>
<proteinExistence type="predicted"/>
<feature type="compositionally biased region" description="Basic and acidic residues" evidence="1">
    <location>
        <begin position="1"/>
        <end position="12"/>
    </location>
</feature>
<dbReference type="PANTHER" id="PTHR46889">
    <property type="entry name" value="TRANSPOSASE INSF FOR INSERTION SEQUENCE IS3B-RELATED"/>
    <property type="match status" value="1"/>
</dbReference>
<evidence type="ECO:0000313" key="3">
    <source>
        <dbReference type="Proteomes" id="UP001589707"/>
    </source>
</evidence>